<evidence type="ECO:0000313" key="10">
    <source>
        <dbReference type="EMBL" id="QBR91601.1"/>
    </source>
</evidence>
<dbReference type="Pfam" id="PF07519">
    <property type="entry name" value="Tannase"/>
    <property type="match status" value="1"/>
</dbReference>
<dbReference type="OrthoDB" id="189734at2"/>
<evidence type="ECO:0000256" key="4">
    <source>
        <dbReference type="ARBA" id="ARBA00022729"/>
    </source>
</evidence>
<accession>A0A4P7GJ02</accession>
<evidence type="ECO:0000256" key="7">
    <source>
        <dbReference type="ARBA" id="ARBA00023157"/>
    </source>
</evidence>
<dbReference type="GO" id="GO:0052689">
    <property type="term" value="F:carboxylic ester hydrolase activity"/>
    <property type="evidence" value="ECO:0007669"/>
    <property type="project" value="UniProtKB-KW"/>
</dbReference>
<dbReference type="PANTHER" id="PTHR33938:SF15">
    <property type="entry name" value="FERULOYL ESTERASE B-RELATED"/>
    <property type="match status" value="1"/>
</dbReference>
<name>A0A4P7GJ02_9ACTN</name>
<sequence>MGAMTRTTAAGAVLGLCALLLTAPTSTPLLTAPASAEAPGHCARQAHVDVPRAEQQQVACLDDLTTAGTTVSGHTDPADWNGLHAPGTRNPTGVPGVQVDGYFPDTSTSNTHHGWNHDSQFVIRLPDRWNGKVVVSGAPGTRTQYAGDFVFSDWLVARGYAYAMTDKGNNGASFHADGEEPGDAVAEWNRRVTQLTRATRAVVEQKYGRAARRTYAMGISNGGYLVRWQLENRPGLYDGGVDWEGTLYRGAPPNLLTYLPDALTHYPEYAATGDRAAFDAMVDAGFHPRSEFTWDFHYSYYWDLTQRLYREEFDPSYDGDLVAGVPFCRNGTPACDADYEYAERPGARRAMAKVALTGDVRRPMLTLHGTLDALLPIRTDSDVYRPMIQGRGRADLHRYYRIRGGTHVDSLHGVHGDRVRPLLPCARRAFVRLDAWVEDGRRPPANATLDRPAAEVDAVNRCRLG</sequence>
<dbReference type="InterPro" id="IPR029058">
    <property type="entry name" value="AB_hydrolase_fold"/>
</dbReference>
<evidence type="ECO:0000256" key="5">
    <source>
        <dbReference type="ARBA" id="ARBA00022801"/>
    </source>
</evidence>
<organism evidence="10 11">
    <name type="scientific">Nocardioides euryhalodurans</name>
    <dbReference type="NCBI Taxonomy" id="2518370"/>
    <lineage>
        <taxon>Bacteria</taxon>
        <taxon>Bacillati</taxon>
        <taxon>Actinomycetota</taxon>
        <taxon>Actinomycetes</taxon>
        <taxon>Propionibacteriales</taxon>
        <taxon>Nocardioidaceae</taxon>
        <taxon>Nocardioides</taxon>
    </lineage>
</organism>
<evidence type="ECO:0000313" key="11">
    <source>
        <dbReference type="Proteomes" id="UP000294894"/>
    </source>
</evidence>
<evidence type="ECO:0000256" key="6">
    <source>
        <dbReference type="ARBA" id="ARBA00022837"/>
    </source>
</evidence>
<evidence type="ECO:0000256" key="3">
    <source>
        <dbReference type="ARBA" id="ARBA00022723"/>
    </source>
</evidence>
<keyword evidence="2" id="KW-0719">Serine esterase</keyword>
<dbReference type="KEGG" id="noy:EXE57_04470"/>
<dbReference type="AlphaFoldDB" id="A0A4P7GJ02"/>
<reference evidence="10 11" key="1">
    <citation type="submission" date="2019-03" db="EMBL/GenBank/DDBJ databases">
        <title>Three New Species of Nocardioides, Nocardioides euryhalodurans sp. nov., Nocardioides seonyuensis sp. nov. and Nocardioides eburneoflavus sp. nov., Iolated from Soil.</title>
        <authorList>
            <person name="Roh S.G."/>
            <person name="Lee C."/>
            <person name="Kim M.-K."/>
            <person name="Kim S.B."/>
        </authorList>
    </citation>
    <scope>NUCLEOTIDE SEQUENCE [LARGE SCALE GENOMIC DNA]</scope>
    <source>
        <strain evidence="10 11">MMS17-SY117</strain>
    </source>
</reference>
<keyword evidence="3" id="KW-0479">Metal-binding</keyword>
<dbReference type="PANTHER" id="PTHR33938">
    <property type="entry name" value="FERULOYL ESTERASE B-RELATED"/>
    <property type="match status" value="1"/>
</dbReference>
<keyword evidence="11" id="KW-1185">Reference proteome</keyword>
<dbReference type="EMBL" id="CP038267">
    <property type="protein sequence ID" value="QBR91601.1"/>
    <property type="molecule type" value="Genomic_DNA"/>
</dbReference>
<dbReference type="SUPFAM" id="SSF53474">
    <property type="entry name" value="alpha/beta-Hydrolases"/>
    <property type="match status" value="1"/>
</dbReference>
<keyword evidence="7" id="KW-1015">Disulfide bond</keyword>
<keyword evidence="5 10" id="KW-0378">Hydrolase</keyword>
<dbReference type="InterPro" id="IPR011118">
    <property type="entry name" value="Tannase/feruloyl_esterase"/>
</dbReference>
<evidence type="ECO:0000256" key="1">
    <source>
        <dbReference type="ARBA" id="ARBA00006249"/>
    </source>
</evidence>
<dbReference type="Gene3D" id="3.40.50.1820">
    <property type="entry name" value="alpha/beta hydrolase"/>
    <property type="match status" value="1"/>
</dbReference>
<dbReference type="GO" id="GO:0046872">
    <property type="term" value="F:metal ion binding"/>
    <property type="evidence" value="ECO:0007669"/>
    <property type="project" value="UniProtKB-KW"/>
</dbReference>
<keyword evidence="4 9" id="KW-0732">Signal</keyword>
<evidence type="ECO:0000256" key="2">
    <source>
        <dbReference type="ARBA" id="ARBA00022487"/>
    </source>
</evidence>
<proteinExistence type="inferred from homology"/>
<keyword evidence="6" id="KW-0106">Calcium</keyword>
<evidence type="ECO:0000256" key="8">
    <source>
        <dbReference type="SAM" id="MobiDB-lite"/>
    </source>
</evidence>
<feature type="region of interest" description="Disordered" evidence="8">
    <location>
        <begin position="74"/>
        <end position="94"/>
    </location>
</feature>
<protein>
    <submittedName>
        <fullName evidence="10">Tannase/feruloyl esterase family alpha/beta hydrolase</fullName>
    </submittedName>
</protein>
<gene>
    <name evidence="10" type="ORF">EXE57_04470</name>
</gene>
<evidence type="ECO:0000256" key="9">
    <source>
        <dbReference type="SAM" id="SignalP"/>
    </source>
</evidence>
<comment type="similarity">
    <text evidence="1">Belongs to the tannase family.</text>
</comment>
<feature type="signal peptide" evidence="9">
    <location>
        <begin position="1"/>
        <end position="31"/>
    </location>
</feature>
<feature type="chain" id="PRO_5038997117" evidence="9">
    <location>
        <begin position="32"/>
        <end position="465"/>
    </location>
</feature>
<dbReference type="Proteomes" id="UP000294894">
    <property type="component" value="Chromosome"/>
</dbReference>